<dbReference type="PIRSF" id="PIRSF038994">
    <property type="entry name" value="NagA"/>
    <property type="match status" value="1"/>
</dbReference>
<accession>A0A6B3L4V9</accession>
<dbReference type="GO" id="GO:0006046">
    <property type="term" value="P:N-acetylglucosamine catabolic process"/>
    <property type="evidence" value="ECO:0007669"/>
    <property type="project" value="TreeGrafter"/>
</dbReference>
<dbReference type="KEGG" id="soa:G3M56_011345"/>
<dbReference type="RefSeq" id="WP_164365066.1">
    <property type="nucleotide sequence ID" value="NZ_CP066776.1"/>
</dbReference>
<dbReference type="PANTHER" id="PTHR11113">
    <property type="entry name" value="N-ACETYLGLUCOSAMINE-6-PHOSPHATE DEACETYLASE"/>
    <property type="match status" value="1"/>
</dbReference>
<keyword evidence="2 7" id="KW-0479">Metal-binding</keyword>
<dbReference type="EC" id="3.5.1.25" evidence="9"/>
<comment type="similarity">
    <text evidence="1 5">Belongs to the metallo-dependent hydrolases superfamily. NagA family.</text>
</comment>
<dbReference type="InterPro" id="IPR032466">
    <property type="entry name" value="Metal_Hydrolase"/>
</dbReference>
<gene>
    <name evidence="9" type="primary">nagA</name>
    <name evidence="9" type="ORF">G3M56_011345</name>
</gene>
<evidence type="ECO:0000256" key="4">
    <source>
        <dbReference type="ARBA" id="ARBA00023277"/>
    </source>
</evidence>
<evidence type="ECO:0000259" key="8">
    <source>
        <dbReference type="Pfam" id="PF01979"/>
    </source>
</evidence>
<dbReference type="GO" id="GO:0046872">
    <property type="term" value="F:metal ion binding"/>
    <property type="evidence" value="ECO:0007669"/>
    <property type="project" value="UniProtKB-KW"/>
</dbReference>
<evidence type="ECO:0000256" key="7">
    <source>
        <dbReference type="PIRSR" id="PIRSR038994-3"/>
    </source>
</evidence>
<evidence type="ECO:0000313" key="9">
    <source>
        <dbReference type="EMBL" id="QQL44470.1"/>
    </source>
</evidence>
<feature type="domain" description="Amidohydrolase-related" evidence="8">
    <location>
        <begin position="53"/>
        <end position="377"/>
    </location>
</feature>
<dbReference type="InterPro" id="IPR011059">
    <property type="entry name" value="Metal-dep_hydrolase_composite"/>
</dbReference>
<dbReference type="AlphaFoldDB" id="A0A6B3L4V9"/>
<name>A0A6B3L4V9_9BACT</name>
<protein>
    <submittedName>
        <fullName evidence="9">N-acetylglucosamine-6-phosphate deacetylase</fullName>
        <ecNumber evidence="9">3.5.1.25</ecNumber>
    </submittedName>
</protein>
<dbReference type="Pfam" id="PF01979">
    <property type="entry name" value="Amidohydro_1"/>
    <property type="match status" value="1"/>
</dbReference>
<dbReference type="CDD" id="cd00854">
    <property type="entry name" value="NagA"/>
    <property type="match status" value="1"/>
</dbReference>
<evidence type="ECO:0000256" key="3">
    <source>
        <dbReference type="ARBA" id="ARBA00022801"/>
    </source>
</evidence>
<dbReference type="EMBL" id="CP066776">
    <property type="protein sequence ID" value="QQL44470.1"/>
    <property type="molecule type" value="Genomic_DNA"/>
</dbReference>
<reference evidence="9 10" key="1">
    <citation type="submission" date="2020-12" db="EMBL/GenBank/DDBJ databases">
        <title>Sulforoseuscoccus oceanibium gen. nov., sp. nov., a representative of the phylum Verrucomicrobia with special cytoplasmic membrane, and proposal of Sulforoseuscoccusaceae fam. nov.</title>
        <authorList>
            <person name="Xi F."/>
        </authorList>
    </citation>
    <scope>NUCLEOTIDE SEQUENCE [LARGE SCALE GENOMIC DNA]</scope>
    <source>
        <strain evidence="9 10">T37</strain>
    </source>
</reference>
<dbReference type="Gene3D" id="2.30.40.10">
    <property type="entry name" value="Urease, subunit C, domain 1"/>
    <property type="match status" value="1"/>
</dbReference>
<dbReference type="NCBIfam" id="TIGR00221">
    <property type="entry name" value="nagA"/>
    <property type="match status" value="1"/>
</dbReference>
<evidence type="ECO:0000256" key="2">
    <source>
        <dbReference type="ARBA" id="ARBA00022723"/>
    </source>
</evidence>
<dbReference type="InterPro" id="IPR003764">
    <property type="entry name" value="GlcNAc_6-P_deAcase"/>
</dbReference>
<proteinExistence type="inferred from homology"/>
<feature type="binding site" evidence="7">
    <location>
        <position position="216"/>
    </location>
    <ligand>
        <name>Zn(2+)</name>
        <dbReference type="ChEBI" id="CHEBI:29105"/>
    </ligand>
</feature>
<organism evidence="9 10">
    <name type="scientific">Sulfuriroseicoccus oceanibius</name>
    <dbReference type="NCBI Taxonomy" id="2707525"/>
    <lineage>
        <taxon>Bacteria</taxon>
        <taxon>Pseudomonadati</taxon>
        <taxon>Verrucomicrobiota</taxon>
        <taxon>Verrucomicrobiia</taxon>
        <taxon>Verrucomicrobiales</taxon>
        <taxon>Verrucomicrobiaceae</taxon>
        <taxon>Sulfuriroseicoccus</taxon>
    </lineage>
</organism>
<feature type="binding site" evidence="7">
    <location>
        <position position="131"/>
    </location>
    <ligand>
        <name>Zn(2+)</name>
        <dbReference type="ChEBI" id="CHEBI:29105"/>
    </ligand>
</feature>
<dbReference type="Proteomes" id="UP000475117">
    <property type="component" value="Chromosome"/>
</dbReference>
<dbReference type="SUPFAM" id="SSF51338">
    <property type="entry name" value="Composite domain of metallo-dependent hydrolases"/>
    <property type="match status" value="1"/>
</dbReference>
<evidence type="ECO:0000313" key="10">
    <source>
        <dbReference type="Proteomes" id="UP000475117"/>
    </source>
</evidence>
<evidence type="ECO:0000256" key="5">
    <source>
        <dbReference type="PIRNR" id="PIRNR038994"/>
    </source>
</evidence>
<keyword evidence="3 5" id="KW-0378">Hydrolase</keyword>
<dbReference type="GO" id="GO:0008448">
    <property type="term" value="F:N-acetylglucosamine-6-phosphate deacetylase activity"/>
    <property type="evidence" value="ECO:0007669"/>
    <property type="project" value="UniProtKB-EC"/>
</dbReference>
<keyword evidence="4 5" id="KW-0119">Carbohydrate metabolism</keyword>
<dbReference type="InterPro" id="IPR006680">
    <property type="entry name" value="Amidohydro-rel"/>
</dbReference>
<evidence type="ECO:0000256" key="1">
    <source>
        <dbReference type="ARBA" id="ARBA00010716"/>
    </source>
</evidence>
<feature type="binding site" evidence="7">
    <location>
        <position position="195"/>
    </location>
    <ligand>
        <name>Zn(2+)</name>
        <dbReference type="ChEBI" id="CHEBI:29105"/>
    </ligand>
</feature>
<dbReference type="PANTHER" id="PTHR11113:SF14">
    <property type="entry name" value="N-ACETYLGLUCOSAMINE-6-PHOSPHATE DEACETYLASE"/>
    <property type="match status" value="1"/>
</dbReference>
<feature type="active site" description="Proton donor/acceptor" evidence="6">
    <location>
        <position position="274"/>
    </location>
</feature>
<dbReference type="SUPFAM" id="SSF51556">
    <property type="entry name" value="Metallo-dependent hydrolases"/>
    <property type="match status" value="1"/>
</dbReference>
<keyword evidence="10" id="KW-1185">Reference proteome</keyword>
<evidence type="ECO:0000256" key="6">
    <source>
        <dbReference type="PIRSR" id="PIRSR038994-1"/>
    </source>
</evidence>
<sequence length="381" mass="40520">MSSTLLTNCHLVSPDVELENAAVLIENGKIAAVIEAGGDLPAADETFDAAGRMVVPGFIDIHTHGANGADASNGSEEQVRIMAEAKVREGVTSFCPTTLTLPQEQLVGIMEGIAGYQANQDWAKAPKVHIEGPYINPNCTGAQNPAFVRDPDAAELLELHKIAPVGVVSVAIEMPNGVEFVAAMKEAGIATSAAHTAATFEDFSKAKEAGLNHLTHFCNQMTPLHHREIGMVGAGLVDDEIKIELISDKIHLCPDMLRLVWKLKPVDQLMIITDSMSASWLPDGEYDLGGLAVHVKDNSARLGNGALAGSTVRFYECFKNTLEVTGLPASEVVKATSWNQAQSLGFEGVGKIESGFQADIAVLGGETFQPEAVWVDGVRKV</sequence>
<comment type="cofactor">
    <cofactor evidence="7">
        <name>a divalent metal cation</name>
        <dbReference type="ChEBI" id="CHEBI:60240"/>
    </cofactor>
    <text evidence="7">Binds 1 divalent metal cation per subunit.</text>
</comment>
<dbReference type="Gene3D" id="3.20.20.140">
    <property type="entry name" value="Metal-dependent hydrolases"/>
    <property type="match status" value="1"/>
</dbReference>